<evidence type="ECO:0000313" key="3">
    <source>
        <dbReference type="Proteomes" id="UP000826195"/>
    </source>
</evidence>
<evidence type="ECO:0000313" key="2">
    <source>
        <dbReference type="EMBL" id="KAH0555248.1"/>
    </source>
</evidence>
<dbReference type="Proteomes" id="UP000826195">
    <property type="component" value="Unassembled WGS sequence"/>
</dbReference>
<accession>A0AAV7INQ6</accession>
<name>A0AAV7INQ6_COTGL</name>
<proteinExistence type="predicted"/>
<sequence>MNPSEYQKETLEENDNQDGHQFESKTESNSPKDDTTSLNPQSWGQKLCGEFHDFGRCRRFVSRKSAKHRFYEDWMDGVFRPDVILNLNCTYSGPASSSAQRKRQNSLKKVKPLDRLAKRALMGNIVMIMLRQKGWPKNPTRVIYVQLCHNGSVS</sequence>
<reference evidence="2 3" key="1">
    <citation type="journal article" date="2021" name="J. Hered.">
        <title>A chromosome-level genome assembly of the parasitoid wasp, Cotesia glomerata (Hymenoptera: Braconidae).</title>
        <authorList>
            <person name="Pinto B.J."/>
            <person name="Weis J.J."/>
            <person name="Gamble T."/>
            <person name="Ode P.J."/>
            <person name="Paul R."/>
            <person name="Zaspel J.M."/>
        </authorList>
    </citation>
    <scope>NUCLEOTIDE SEQUENCE [LARGE SCALE GENOMIC DNA]</scope>
    <source>
        <strain evidence="2">CgM1</strain>
    </source>
</reference>
<feature type="region of interest" description="Disordered" evidence="1">
    <location>
        <begin position="1"/>
        <end position="41"/>
    </location>
</feature>
<comment type="caution">
    <text evidence="2">The sequence shown here is derived from an EMBL/GenBank/DDBJ whole genome shotgun (WGS) entry which is preliminary data.</text>
</comment>
<evidence type="ECO:0000256" key="1">
    <source>
        <dbReference type="SAM" id="MobiDB-lite"/>
    </source>
</evidence>
<feature type="compositionally biased region" description="Basic and acidic residues" evidence="1">
    <location>
        <begin position="1"/>
        <end position="35"/>
    </location>
</feature>
<dbReference type="AlphaFoldDB" id="A0AAV7INQ6"/>
<organism evidence="2 3">
    <name type="scientific">Cotesia glomerata</name>
    <name type="common">Lepidopteran parasitic wasp</name>
    <name type="synonym">Apanteles glomeratus</name>
    <dbReference type="NCBI Taxonomy" id="32391"/>
    <lineage>
        <taxon>Eukaryota</taxon>
        <taxon>Metazoa</taxon>
        <taxon>Ecdysozoa</taxon>
        <taxon>Arthropoda</taxon>
        <taxon>Hexapoda</taxon>
        <taxon>Insecta</taxon>
        <taxon>Pterygota</taxon>
        <taxon>Neoptera</taxon>
        <taxon>Endopterygota</taxon>
        <taxon>Hymenoptera</taxon>
        <taxon>Apocrita</taxon>
        <taxon>Ichneumonoidea</taxon>
        <taxon>Braconidae</taxon>
        <taxon>Microgastrinae</taxon>
        <taxon>Cotesia</taxon>
    </lineage>
</organism>
<dbReference type="EMBL" id="JAHXZJ010001119">
    <property type="protein sequence ID" value="KAH0555248.1"/>
    <property type="molecule type" value="Genomic_DNA"/>
</dbReference>
<gene>
    <name evidence="2" type="ORF">KQX54_016399</name>
</gene>
<protein>
    <submittedName>
        <fullName evidence="2">Uncharacterized protein</fullName>
    </submittedName>
</protein>
<keyword evidence="3" id="KW-1185">Reference proteome</keyword>